<name>A0A1W1VU85_9FIRM</name>
<proteinExistence type="predicted"/>
<dbReference type="AlphaFoldDB" id="A0A1W1VU85"/>
<dbReference type="Proteomes" id="UP000192569">
    <property type="component" value="Chromosome I"/>
</dbReference>
<sequence>MIVHDDLEKFLKAGSNLWWPAFMTDAEYIKDWLLPFVESCQKRGIPTYKALVILEAMKRSILYVSKVELPPGGRWYW</sequence>
<evidence type="ECO:0000313" key="1">
    <source>
        <dbReference type="EMBL" id="SMB96454.1"/>
    </source>
</evidence>
<organism evidence="1 2">
    <name type="scientific">Thermanaeromonas toyohensis ToBE</name>
    <dbReference type="NCBI Taxonomy" id="698762"/>
    <lineage>
        <taxon>Bacteria</taxon>
        <taxon>Bacillati</taxon>
        <taxon>Bacillota</taxon>
        <taxon>Clostridia</taxon>
        <taxon>Neomoorellales</taxon>
        <taxon>Neomoorellaceae</taxon>
        <taxon>Thermanaeromonas</taxon>
    </lineage>
</organism>
<dbReference type="EMBL" id="LT838272">
    <property type="protein sequence ID" value="SMB96454.1"/>
    <property type="molecule type" value="Genomic_DNA"/>
</dbReference>
<reference evidence="1 2" key="1">
    <citation type="submission" date="2017-04" db="EMBL/GenBank/DDBJ databases">
        <authorList>
            <person name="Afonso C.L."/>
            <person name="Miller P.J."/>
            <person name="Scott M.A."/>
            <person name="Spackman E."/>
            <person name="Goraichik I."/>
            <person name="Dimitrov K.M."/>
            <person name="Suarez D.L."/>
            <person name="Swayne D.E."/>
        </authorList>
    </citation>
    <scope>NUCLEOTIDE SEQUENCE [LARGE SCALE GENOMIC DNA]</scope>
    <source>
        <strain evidence="1 2">ToBE</strain>
    </source>
</reference>
<gene>
    <name evidence="1" type="ORF">SAMN00808754_1492</name>
</gene>
<protein>
    <submittedName>
        <fullName evidence="1">Uncharacterized protein</fullName>
    </submittedName>
</protein>
<evidence type="ECO:0000313" key="2">
    <source>
        <dbReference type="Proteomes" id="UP000192569"/>
    </source>
</evidence>
<keyword evidence="2" id="KW-1185">Reference proteome</keyword>
<accession>A0A1W1VU85</accession>